<keyword evidence="2" id="KW-0732">Signal</keyword>
<evidence type="ECO:0000256" key="1">
    <source>
        <dbReference type="SAM" id="MobiDB-lite"/>
    </source>
</evidence>
<sequence>MHLLKLVLSLLVLALGPLSSRADMGSYFQFIQPTTGTEWVNGKTNPILWQKGLLDGVVNFDLEIARLSEDGVIFAALNVNANSGKLNLFIQDVPAGDDYYLLFINSTHGGMYAISPALHDPRRGCRRQLLRRRRRARPQRHHRQRLRRPEPHRRLRHHLRPHPR</sequence>
<accession>A0A4S4K865</accession>
<proteinExistence type="predicted"/>
<organism evidence="3 4">
    <name type="scientific">Phellinidium pouzarii</name>
    <dbReference type="NCBI Taxonomy" id="167371"/>
    <lineage>
        <taxon>Eukaryota</taxon>
        <taxon>Fungi</taxon>
        <taxon>Dikarya</taxon>
        <taxon>Basidiomycota</taxon>
        <taxon>Agaricomycotina</taxon>
        <taxon>Agaricomycetes</taxon>
        <taxon>Hymenochaetales</taxon>
        <taxon>Hymenochaetaceae</taxon>
        <taxon>Phellinidium</taxon>
    </lineage>
</organism>
<evidence type="ECO:0000313" key="4">
    <source>
        <dbReference type="Proteomes" id="UP000308199"/>
    </source>
</evidence>
<feature type="chain" id="PRO_5020651619" evidence="2">
    <location>
        <begin position="23"/>
        <end position="164"/>
    </location>
</feature>
<feature type="signal peptide" evidence="2">
    <location>
        <begin position="1"/>
        <end position="22"/>
    </location>
</feature>
<comment type="caution">
    <text evidence="3">The sequence shown here is derived from an EMBL/GenBank/DDBJ whole genome shotgun (WGS) entry which is preliminary data.</text>
</comment>
<name>A0A4S4K865_9AGAM</name>
<reference evidence="3 4" key="1">
    <citation type="submission" date="2019-02" db="EMBL/GenBank/DDBJ databases">
        <title>Genome sequencing of the rare red list fungi Phellinidium pouzarii.</title>
        <authorList>
            <person name="Buettner E."/>
            <person name="Kellner H."/>
        </authorList>
    </citation>
    <scope>NUCLEOTIDE SEQUENCE [LARGE SCALE GENOMIC DNA]</scope>
    <source>
        <strain evidence="3 4">DSM 108285</strain>
    </source>
</reference>
<protein>
    <submittedName>
        <fullName evidence="3">Uncharacterized protein</fullName>
    </submittedName>
</protein>
<keyword evidence="4" id="KW-1185">Reference proteome</keyword>
<feature type="region of interest" description="Disordered" evidence="1">
    <location>
        <begin position="132"/>
        <end position="164"/>
    </location>
</feature>
<dbReference type="OrthoDB" id="2581067at2759"/>
<dbReference type="AlphaFoldDB" id="A0A4S4K865"/>
<evidence type="ECO:0000313" key="3">
    <source>
        <dbReference type="EMBL" id="THG94064.1"/>
    </source>
</evidence>
<feature type="non-terminal residue" evidence="3">
    <location>
        <position position="164"/>
    </location>
</feature>
<gene>
    <name evidence="3" type="ORF">EW145_g8219</name>
</gene>
<dbReference type="EMBL" id="SGPK01001168">
    <property type="protein sequence ID" value="THG94064.1"/>
    <property type="molecule type" value="Genomic_DNA"/>
</dbReference>
<dbReference type="Proteomes" id="UP000308199">
    <property type="component" value="Unassembled WGS sequence"/>
</dbReference>
<evidence type="ECO:0000256" key="2">
    <source>
        <dbReference type="SAM" id="SignalP"/>
    </source>
</evidence>